<dbReference type="InterPro" id="IPR018198">
    <property type="entry name" value="ATP_PRibTrfase_CS"/>
</dbReference>
<evidence type="ECO:0000256" key="4">
    <source>
        <dbReference type="ARBA" id="ARBA00009489"/>
    </source>
</evidence>
<dbReference type="FunFam" id="3.40.190.10:FF:000011">
    <property type="entry name" value="ATP phosphoribosyltransferase"/>
    <property type="match status" value="1"/>
</dbReference>
<evidence type="ECO:0000256" key="13">
    <source>
        <dbReference type="ARBA" id="ARBA00022840"/>
    </source>
</evidence>
<feature type="domain" description="ATP phosphoribosyltransferase catalytic" evidence="17">
    <location>
        <begin position="54"/>
        <end position="205"/>
    </location>
</feature>
<dbReference type="GO" id="GO:0005524">
    <property type="term" value="F:ATP binding"/>
    <property type="evidence" value="ECO:0007669"/>
    <property type="project" value="UniProtKB-KW"/>
</dbReference>
<dbReference type="UniPathway" id="UPA00031">
    <property type="reaction ID" value="UER00006"/>
</dbReference>
<evidence type="ECO:0000313" key="19">
    <source>
        <dbReference type="Proteomes" id="UP000196027"/>
    </source>
</evidence>
<dbReference type="EMBL" id="CP021425">
    <property type="protein sequence ID" value="ARU55979.1"/>
    <property type="molecule type" value="Genomic_DNA"/>
</dbReference>
<evidence type="ECO:0000256" key="3">
    <source>
        <dbReference type="ARBA" id="ARBA00004667"/>
    </source>
</evidence>
<dbReference type="RefSeq" id="WP_087461020.1">
    <property type="nucleotide sequence ID" value="NZ_CP021425.1"/>
</dbReference>
<keyword evidence="12 16" id="KW-0547">Nucleotide-binding</keyword>
<keyword evidence="10 16" id="KW-0328">Glycosyltransferase</keyword>
<keyword evidence="14 16" id="KW-0368">Histidine biosynthesis</keyword>
<dbReference type="PANTHER" id="PTHR21403:SF8">
    <property type="entry name" value="ATP PHOSPHORIBOSYLTRANSFERASE"/>
    <property type="match status" value="1"/>
</dbReference>
<dbReference type="Proteomes" id="UP000196027">
    <property type="component" value="Chromosome"/>
</dbReference>
<organism evidence="18 19">
    <name type="scientific">Oleiphilus messinensis</name>
    <dbReference type="NCBI Taxonomy" id="141451"/>
    <lineage>
        <taxon>Bacteria</taxon>
        <taxon>Pseudomonadati</taxon>
        <taxon>Pseudomonadota</taxon>
        <taxon>Gammaproteobacteria</taxon>
        <taxon>Oceanospirillales</taxon>
        <taxon>Oleiphilaceae</taxon>
        <taxon>Oleiphilus</taxon>
    </lineage>
</organism>
<comment type="domain">
    <text evidence="16">Lacks the C-terminal regulatory region which is replaced by HisZ.</text>
</comment>
<dbReference type="PANTHER" id="PTHR21403">
    <property type="entry name" value="ATP PHOSPHORIBOSYLTRANSFERASE ATP-PRTASE"/>
    <property type="match status" value="1"/>
</dbReference>
<dbReference type="InterPro" id="IPR024893">
    <property type="entry name" value="ATP_PRibTrfase_HisG_short"/>
</dbReference>
<keyword evidence="8 16" id="KW-0963">Cytoplasm</keyword>
<keyword evidence="19" id="KW-1185">Reference proteome</keyword>
<dbReference type="HAMAP" id="MF_01018">
    <property type="entry name" value="HisG_Short"/>
    <property type="match status" value="1"/>
</dbReference>
<comment type="subcellular location">
    <subcellularLocation>
        <location evidence="2 16">Cytoplasm</location>
    </subcellularLocation>
</comment>
<evidence type="ECO:0000256" key="16">
    <source>
        <dbReference type="HAMAP-Rule" id="MF_01018"/>
    </source>
</evidence>
<evidence type="ECO:0000256" key="1">
    <source>
        <dbReference type="ARBA" id="ARBA00000915"/>
    </source>
</evidence>
<gene>
    <name evidence="16" type="primary">hisG</name>
    <name evidence="18" type="ORF">OLMES_1905</name>
</gene>
<dbReference type="OrthoDB" id="9801867at2"/>
<dbReference type="GO" id="GO:0003879">
    <property type="term" value="F:ATP phosphoribosyltransferase activity"/>
    <property type="evidence" value="ECO:0007669"/>
    <property type="project" value="UniProtKB-UniRule"/>
</dbReference>
<dbReference type="Gene3D" id="3.40.190.10">
    <property type="entry name" value="Periplasmic binding protein-like II"/>
    <property type="match status" value="2"/>
</dbReference>
<dbReference type="EC" id="2.4.2.17" evidence="6 16"/>
<dbReference type="GO" id="GO:0005737">
    <property type="term" value="C:cytoplasm"/>
    <property type="evidence" value="ECO:0007669"/>
    <property type="project" value="UniProtKB-SubCell"/>
</dbReference>
<name>A0A1Y0I709_9GAMM</name>
<evidence type="ECO:0000256" key="11">
    <source>
        <dbReference type="ARBA" id="ARBA00022679"/>
    </source>
</evidence>
<evidence type="ECO:0000313" key="18">
    <source>
        <dbReference type="EMBL" id="ARU55979.1"/>
    </source>
</evidence>
<keyword evidence="9 16" id="KW-0028">Amino-acid biosynthesis</keyword>
<evidence type="ECO:0000256" key="10">
    <source>
        <dbReference type="ARBA" id="ARBA00022676"/>
    </source>
</evidence>
<evidence type="ECO:0000256" key="14">
    <source>
        <dbReference type="ARBA" id="ARBA00023102"/>
    </source>
</evidence>
<dbReference type="InterPro" id="IPR001348">
    <property type="entry name" value="ATP_PRibTrfase_HisG"/>
</dbReference>
<comment type="pathway">
    <text evidence="3 16">Amino-acid biosynthesis; L-histidine biosynthesis; L-histidine from 5-phospho-alpha-D-ribose 1-diphosphate: step 1/9.</text>
</comment>
<dbReference type="SUPFAM" id="SSF53850">
    <property type="entry name" value="Periplasmic binding protein-like II"/>
    <property type="match status" value="1"/>
</dbReference>
<evidence type="ECO:0000256" key="6">
    <source>
        <dbReference type="ARBA" id="ARBA00011946"/>
    </source>
</evidence>
<evidence type="ECO:0000256" key="7">
    <source>
        <dbReference type="ARBA" id="ARBA00020998"/>
    </source>
</evidence>
<accession>A0A1Y0I709</accession>
<dbReference type="AlphaFoldDB" id="A0A1Y0I709"/>
<comment type="function">
    <text evidence="15 16">Catalyzes the condensation of ATP and 5-phosphoribose 1-diphosphate to form N'-(5'-phosphoribosyl)-ATP (PR-ATP). Has a crucial role in the pathway because the rate of histidine biosynthesis seems to be controlled primarily by regulation of HisG enzymatic activity.</text>
</comment>
<keyword evidence="11 16" id="KW-0808">Transferase</keyword>
<sequence length="218" mass="23953">MSETLTIALSKGRILEETLPLFKSAGIEPLENMAKSRKLIFDTTDERVKFIVIRATDVPVYVQYGGADLGVTGKDVLMEHGGDGLYELLDLQISKCKLMTAARVGDPPQKGRIKVATKFVSLAKTYYAEQGIQADIIKLYGAMELAPILGLADEIVDIVDTGNTLRANGLEPRELIFPISSRLVVNQAAFKMKHHIIKPIIEHLECTVAEQQSEVESA</sequence>
<dbReference type="Pfam" id="PF01634">
    <property type="entry name" value="HisG"/>
    <property type="match status" value="1"/>
</dbReference>
<dbReference type="PROSITE" id="PS01316">
    <property type="entry name" value="ATP_P_PHORIBOSYLTR"/>
    <property type="match status" value="1"/>
</dbReference>
<evidence type="ECO:0000256" key="12">
    <source>
        <dbReference type="ARBA" id="ARBA00022741"/>
    </source>
</evidence>
<comment type="subunit">
    <text evidence="5 16">Heteromultimer composed of HisG and HisZ subunits.</text>
</comment>
<evidence type="ECO:0000256" key="15">
    <source>
        <dbReference type="ARBA" id="ARBA00024861"/>
    </source>
</evidence>
<dbReference type="KEGG" id="ome:OLMES_1905"/>
<reference evidence="18 19" key="1">
    <citation type="submission" date="2017-05" db="EMBL/GenBank/DDBJ databases">
        <title>Genomic insights into alkan degradation activity of Oleiphilus messinensis.</title>
        <authorList>
            <person name="Kozyavkin S.A."/>
            <person name="Slesarev A.I."/>
            <person name="Golyshin P.N."/>
            <person name="Korzhenkov A."/>
            <person name="Golyshina O.N."/>
            <person name="Toshchakov S.V."/>
        </authorList>
    </citation>
    <scope>NUCLEOTIDE SEQUENCE [LARGE SCALE GENOMIC DNA]</scope>
    <source>
        <strain evidence="18 19">ME102</strain>
    </source>
</reference>
<comment type="catalytic activity">
    <reaction evidence="1 16">
        <text>1-(5-phospho-beta-D-ribosyl)-ATP + diphosphate = 5-phospho-alpha-D-ribose 1-diphosphate + ATP</text>
        <dbReference type="Rhea" id="RHEA:18473"/>
        <dbReference type="ChEBI" id="CHEBI:30616"/>
        <dbReference type="ChEBI" id="CHEBI:33019"/>
        <dbReference type="ChEBI" id="CHEBI:58017"/>
        <dbReference type="ChEBI" id="CHEBI:73183"/>
        <dbReference type="EC" id="2.4.2.17"/>
    </reaction>
</comment>
<dbReference type="GO" id="GO:0000105">
    <property type="term" value="P:L-histidine biosynthetic process"/>
    <property type="evidence" value="ECO:0007669"/>
    <property type="project" value="UniProtKB-UniRule"/>
</dbReference>
<proteinExistence type="inferred from homology"/>
<evidence type="ECO:0000256" key="2">
    <source>
        <dbReference type="ARBA" id="ARBA00004496"/>
    </source>
</evidence>
<protein>
    <recommendedName>
        <fullName evidence="7 16">ATP phosphoribosyltransferase</fullName>
        <shortName evidence="16">ATP-PRT</shortName>
        <shortName evidence="16">ATP-PRTase</shortName>
        <ecNumber evidence="6 16">2.4.2.17</ecNumber>
    </recommendedName>
</protein>
<evidence type="ECO:0000259" key="17">
    <source>
        <dbReference type="Pfam" id="PF01634"/>
    </source>
</evidence>
<keyword evidence="13 16" id="KW-0067">ATP-binding</keyword>
<evidence type="ECO:0000256" key="5">
    <source>
        <dbReference type="ARBA" id="ARBA00011496"/>
    </source>
</evidence>
<dbReference type="InterPro" id="IPR013820">
    <property type="entry name" value="ATP_PRibTrfase_cat"/>
</dbReference>
<dbReference type="NCBIfam" id="TIGR00070">
    <property type="entry name" value="hisG"/>
    <property type="match status" value="1"/>
</dbReference>
<dbReference type="CDD" id="cd13595">
    <property type="entry name" value="PBP2_HisGs"/>
    <property type="match status" value="1"/>
</dbReference>
<evidence type="ECO:0000256" key="8">
    <source>
        <dbReference type="ARBA" id="ARBA00022490"/>
    </source>
</evidence>
<evidence type="ECO:0000256" key="9">
    <source>
        <dbReference type="ARBA" id="ARBA00022605"/>
    </source>
</evidence>
<comment type="similarity">
    <text evidence="4 16">Belongs to the ATP phosphoribosyltransferase family. Short subfamily.</text>
</comment>